<reference evidence="1" key="1">
    <citation type="submission" date="2022-07" db="EMBL/GenBank/DDBJ databases">
        <title>The diversity of lipopeptides in the P. syringae complex parallels phylogeny and sheds light on structural diversification during evolutionary history.</title>
        <authorList>
            <person name="Bricout A."/>
            <person name="Morris C.E."/>
            <person name="Chandeysson C."/>
            <person name="Duban M."/>
            <person name="Boistel C."/>
            <person name="Chataigne G."/>
            <person name="Lecouturier D."/>
            <person name="Jacques P."/>
            <person name="Leclere V."/>
            <person name="Rochex A."/>
        </authorList>
    </citation>
    <scope>NUCLEOTIDE SEQUENCE</scope>
    <source>
        <strain evidence="1">LYR0002</strain>
    </source>
</reference>
<evidence type="ECO:0000313" key="1">
    <source>
        <dbReference type="EMBL" id="MCQ3023824.1"/>
    </source>
</evidence>
<sequence length="112" mass="12355">MSELAEPNSAISSWSGLVYQGKVALYYSLKLLTEGVRDFELQLDSTDDFAIYKDGKLLSAHQVKAKVGSTRGSYTSALKKSAEVDDHRKAGTNRYIHVSVKIDDTSESPRVL</sequence>
<accession>A0AAW5J9T5</accession>
<gene>
    <name evidence="1" type="ORF">NLO85_25515</name>
</gene>
<organism evidence="1 2">
    <name type="scientific">Pseudomonas savastanoi</name>
    <name type="common">Pseudomonas syringae pv. savastanoi</name>
    <dbReference type="NCBI Taxonomy" id="29438"/>
    <lineage>
        <taxon>Bacteria</taxon>
        <taxon>Pseudomonadati</taxon>
        <taxon>Pseudomonadota</taxon>
        <taxon>Gammaproteobacteria</taxon>
        <taxon>Pseudomonadales</taxon>
        <taxon>Pseudomonadaceae</taxon>
        <taxon>Pseudomonas</taxon>
    </lineage>
</organism>
<dbReference type="EMBL" id="JANAKN010000098">
    <property type="protein sequence ID" value="MCQ3023824.1"/>
    <property type="molecule type" value="Genomic_DNA"/>
</dbReference>
<protein>
    <recommendedName>
        <fullName evidence="3">DUF4143 domain-containing protein</fullName>
    </recommendedName>
</protein>
<evidence type="ECO:0008006" key="3">
    <source>
        <dbReference type="Google" id="ProtNLM"/>
    </source>
</evidence>
<name>A0AAW5J9T5_PSESS</name>
<dbReference type="AlphaFoldDB" id="A0AAW5J9T5"/>
<proteinExistence type="predicted"/>
<dbReference type="RefSeq" id="WP_255884904.1">
    <property type="nucleotide sequence ID" value="NZ_JANAKN010000098.1"/>
</dbReference>
<dbReference type="Proteomes" id="UP001206018">
    <property type="component" value="Unassembled WGS sequence"/>
</dbReference>
<comment type="caution">
    <text evidence="1">The sequence shown here is derived from an EMBL/GenBank/DDBJ whole genome shotgun (WGS) entry which is preliminary data.</text>
</comment>
<evidence type="ECO:0000313" key="2">
    <source>
        <dbReference type="Proteomes" id="UP001206018"/>
    </source>
</evidence>